<feature type="transmembrane region" description="Helical" evidence="1">
    <location>
        <begin position="146"/>
        <end position="167"/>
    </location>
</feature>
<name>A0A9N8YIL5_9GLOM</name>
<protein>
    <submittedName>
        <fullName evidence="2">3255_t:CDS:1</fullName>
    </submittedName>
</protein>
<keyword evidence="3" id="KW-1185">Reference proteome</keyword>
<keyword evidence="1" id="KW-1133">Transmembrane helix</keyword>
<keyword evidence="1" id="KW-0472">Membrane</keyword>
<comment type="caution">
    <text evidence="2">The sequence shown here is derived from an EMBL/GenBank/DDBJ whole genome shotgun (WGS) entry which is preliminary data.</text>
</comment>
<gene>
    <name evidence="2" type="ORF">DEBURN_LOCUS677</name>
</gene>
<dbReference type="AlphaFoldDB" id="A0A9N8YIL5"/>
<feature type="transmembrane region" description="Helical" evidence="1">
    <location>
        <begin position="13"/>
        <end position="34"/>
    </location>
</feature>
<dbReference type="OrthoDB" id="2448307at2759"/>
<proteinExistence type="predicted"/>
<dbReference type="EMBL" id="CAJVPK010000024">
    <property type="protein sequence ID" value="CAG8434257.1"/>
    <property type="molecule type" value="Genomic_DNA"/>
</dbReference>
<dbReference type="InterPro" id="IPR040410">
    <property type="entry name" value="UPF0658_Golgi"/>
</dbReference>
<reference evidence="2" key="1">
    <citation type="submission" date="2021-06" db="EMBL/GenBank/DDBJ databases">
        <authorList>
            <person name="Kallberg Y."/>
            <person name="Tangrot J."/>
            <person name="Rosling A."/>
        </authorList>
    </citation>
    <scope>NUCLEOTIDE SEQUENCE</scope>
    <source>
        <strain evidence="2">AZ414A</strain>
    </source>
</reference>
<dbReference type="Proteomes" id="UP000789706">
    <property type="component" value="Unassembled WGS sequence"/>
</dbReference>
<evidence type="ECO:0000313" key="3">
    <source>
        <dbReference type="Proteomes" id="UP000789706"/>
    </source>
</evidence>
<dbReference type="GO" id="GO:0005794">
    <property type="term" value="C:Golgi apparatus"/>
    <property type="evidence" value="ECO:0007669"/>
    <property type="project" value="TreeGrafter"/>
</dbReference>
<dbReference type="PANTHER" id="PTHR34391">
    <property type="entry name" value="UPF0658 GOLGI APPARATUS MEMBRANE PROTEIN C1952.10C-RELATED"/>
    <property type="match status" value="1"/>
</dbReference>
<dbReference type="PANTHER" id="PTHR34391:SF1">
    <property type="entry name" value="UPF0658 GOLGI APPARATUS MEMBRANE PROTEIN C1952.10C-RELATED"/>
    <property type="match status" value="1"/>
</dbReference>
<accession>A0A9N8YIL5</accession>
<evidence type="ECO:0000313" key="2">
    <source>
        <dbReference type="EMBL" id="CAG8434257.1"/>
    </source>
</evidence>
<sequence length="199" mass="22733">MCCGSKTSKWSKIFVLVSIVQAIITVILETLILVRNENLRQDLLHKSARTTNSTSIPSSSNSSSSSYIYHFPEMANARCNASLVNSLDDRIERIESENVIFIFFQLFQIWLNLDAIQLAEILIWRGRLENACELSSLNLHFVSSDVPFIIAYMLFATLMGFLCYHLYREFGWNIYRTIGGDIIMQNVQNVSDICTISKD</sequence>
<evidence type="ECO:0000256" key="1">
    <source>
        <dbReference type="SAM" id="Phobius"/>
    </source>
</evidence>
<keyword evidence="1" id="KW-0812">Transmembrane</keyword>
<organism evidence="2 3">
    <name type="scientific">Diversispora eburnea</name>
    <dbReference type="NCBI Taxonomy" id="1213867"/>
    <lineage>
        <taxon>Eukaryota</taxon>
        <taxon>Fungi</taxon>
        <taxon>Fungi incertae sedis</taxon>
        <taxon>Mucoromycota</taxon>
        <taxon>Glomeromycotina</taxon>
        <taxon>Glomeromycetes</taxon>
        <taxon>Diversisporales</taxon>
        <taxon>Diversisporaceae</taxon>
        <taxon>Diversispora</taxon>
    </lineage>
</organism>